<dbReference type="RefSeq" id="XP_060300792.1">
    <property type="nucleotide sequence ID" value="XM_060433459.1"/>
</dbReference>
<proteinExistence type="predicted"/>
<evidence type="ECO:0000313" key="1">
    <source>
        <dbReference type="EMBL" id="KAK0727937.1"/>
    </source>
</evidence>
<dbReference type="Proteomes" id="UP001172101">
    <property type="component" value="Unassembled WGS sequence"/>
</dbReference>
<dbReference type="EMBL" id="JAUIRO010000002">
    <property type="protein sequence ID" value="KAK0727937.1"/>
    <property type="molecule type" value="Genomic_DNA"/>
</dbReference>
<organism evidence="1 2">
    <name type="scientific">Lasiosphaeria miniovina</name>
    <dbReference type="NCBI Taxonomy" id="1954250"/>
    <lineage>
        <taxon>Eukaryota</taxon>
        <taxon>Fungi</taxon>
        <taxon>Dikarya</taxon>
        <taxon>Ascomycota</taxon>
        <taxon>Pezizomycotina</taxon>
        <taxon>Sordariomycetes</taxon>
        <taxon>Sordariomycetidae</taxon>
        <taxon>Sordariales</taxon>
        <taxon>Lasiosphaeriaceae</taxon>
        <taxon>Lasiosphaeria</taxon>
    </lineage>
</organism>
<dbReference type="AlphaFoldDB" id="A0AA40B5I3"/>
<protein>
    <submittedName>
        <fullName evidence="1">Uncharacterized protein</fullName>
    </submittedName>
</protein>
<reference evidence="1" key="1">
    <citation type="submission" date="2023-06" db="EMBL/GenBank/DDBJ databases">
        <title>Genome-scale phylogeny and comparative genomics of the fungal order Sordariales.</title>
        <authorList>
            <consortium name="Lawrence Berkeley National Laboratory"/>
            <person name="Hensen N."/>
            <person name="Bonometti L."/>
            <person name="Westerberg I."/>
            <person name="Brannstrom I.O."/>
            <person name="Guillou S."/>
            <person name="Cros-Aarteil S."/>
            <person name="Calhoun S."/>
            <person name="Haridas S."/>
            <person name="Kuo A."/>
            <person name="Mondo S."/>
            <person name="Pangilinan J."/>
            <person name="Riley R."/>
            <person name="LaButti K."/>
            <person name="Andreopoulos B."/>
            <person name="Lipzen A."/>
            <person name="Chen C."/>
            <person name="Yanf M."/>
            <person name="Daum C."/>
            <person name="Ng V."/>
            <person name="Clum A."/>
            <person name="Steindorff A."/>
            <person name="Ohm R."/>
            <person name="Martin F."/>
            <person name="Silar P."/>
            <person name="Natvig D."/>
            <person name="Lalanne C."/>
            <person name="Gautier V."/>
            <person name="Ament-velasquez S.L."/>
            <person name="Kruys A."/>
            <person name="Hutchinson M.I."/>
            <person name="Powell A.J."/>
            <person name="Barry K."/>
            <person name="Miller A.N."/>
            <person name="Grigoriev I.V."/>
            <person name="Debuchy R."/>
            <person name="Gladieux P."/>
            <person name="Thoren M.H."/>
            <person name="Johannesson H."/>
        </authorList>
    </citation>
    <scope>NUCLEOTIDE SEQUENCE</scope>
    <source>
        <strain evidence="1">SMH2392-1A</strain>
    </source>
</reference>
<dbReference type="GeneID" id="85316730"/>
<accession>A0AA40B5I3</accession>
<comment type="caution">
    <text evidence="1">The sequence shown here is derived from an EMBL/GenBank/DDBJ whole genome shotgun (WGS) entry which is preliminary data.</text>
</comment>
<gene>
    <name evidence="1" type="ORF">B0T26DRAFT_150494</name>
</gene>
<name>A0AA40B5I3_9PEZI</name>
<evidence type="ECO:0000313" key="2">
    <source>
        <dbReference type="Proteomes" id="UP001172101"/>
    </source>
</evidence>
<keyword evidence="2" id="KW-1185">Reference proteome</keyword>
<sequence length="82" mass="9516">MKRGSANRSPREPSSLMMDWTRVHEEMEPGSGFDSPPLSARHHGTNCLTRPNCHHCMPPHQPRRWPMAVGWVDIRTRNLFLE</sequence>